<reference evidence="9 10" key="1">
    <citation type="submission" date="2017-07" db="EMBL/GenBank/DDBJ databases">
        <title>Isolation and whole genome analysis of endospore-forming bacteria from heroin.</title>
        <authorList>
            <person name="Kalinowski J."/>
            <person name="Ahrens B."/>
            <person name="Al-Dilaimi A."/>
            <person name="Winkler A."/>
            <person name="Wibberg D."/>
            <person name="Schleenbecker U."/>
            <person name="Ruckert C."/>
            <person name="Wolfel R."/>
            <person name="Grass G."/>
        </authorList>
    </citation>
    <scope>NUCLEOTIDE SEQUENCE [LARGE SCALE GENOMIC DNA]</scope>
    <source>
        <strain evidence="9 10">7539</strain>
    </source>
</reference>
<dbReference type="GO" id="GO:0005737">
    <property type="term" value="C:cytoplasm"/>
    <property type="evidence" value="ECO:0007669"/>
    <property type="project" value="UniProtKB-SubCell"/>
</dbReference>
<gene>
    <name evidence="5" type="primary">recX</name>
    <name evidence="9" type="ORF">CHH72_18605</name>
</gene>
<comment type="subcellular location">
    <subcellularLocation>
        <location evidence="1 5">Cytoplasm</location>
    </subcellularLocation>
</comment>
<evidence type="ECO:0000256" key="4">
    <source>
        <dbReference type="ARBA" id="ARBA00022490"/>
    </source>
</evidence>
<evidence type="ECO:0000259" key="6">
    <source>
        <dbReference type="Pfam" id="PF02631"/>
    </source>
</evidence>
<sequence>MLLFTPIDYKEGRRPYVATISKITVQKKAKQRYNVFIGKPGAERFAFSVDEAILVKYGLRKGLELDENEIKALIEADELKKTHHLALHYLSYRMRTEKEIRDYLKEKDRLDEHIEKTIVSLKAEKLIDDRAFAEAFARSKTAQTLIGPNKIRQQLLQKGVNAEAMAKALSPYQIKWQIDVLTAWLDKQERRAVNRRESNEQLKQKRTHQLLAKGFEYEAIQAALANREANEDNEWEALVYQGEKLLKSYVKKYNGRELTYKLKQALYRKGFALSKIDRFLQTEMEGEET</sequence>
<dbReference type="PANTHER" id="PTHR33602:SF1">
    <property type="entry name" value="REGULATORY PROTEIN RECX FAMILY PROTEIN"/>
    <property type="match status" value="1"/>
</dbReference>
<dbReference type="InterPro" id="IPR036388">
    <property type="entry name" value="WH-like_DNA-bd_sf"/>
</dbReference>
<dbReference type="GO" id="GO:0006282">
    <property type="term" value="P:regulation of DNA repair"/>
    <property type="evidence" value="ECO:0007669"/>
    <property type="project" value="UniProtKB-UniRule"/>
</dbReference>
<name>A0A268NVL9_SHOCL</name>
<dbReference type="Gene3D" id="1.10.10.10">
    <property type="entry name" value="Winged helix-like DNA-binding domain superfamily/Winged helix DNA-binding domain"/>
    <property type="match status" value="4"/>
</dbReference>
<dbReference type="EMBL" id="NPCC01000034">
    <property type="protein sequence ID" value="PAE87468.1"/>
    <property type="molecule type" value="Genomic_DNA"/>
</dbReference>
<evidence type="ECO:0000313" key="10">
    <source>
        <dbReference type="Proteomes" id="UP000216207"/>
    </source>
</evidence>
<accession>A0A268NVL9</accession>
<dbReference type="AlphaFoldDB" id="A0A268NVL9"/>
<evidence type="ECO:0000256" key="5">
    <source>
        <dbReference type="HAMAP-Rule" id="MF_01114"/>
    </source>
</evidence>
<feature type="domain" description="RecX first three-helical" evidence="8">
    <location>
        <begin position="85"/>
        <end position="118"/>
    </location>
</feature>
<evidence type="ECO:0000259" key="7">
    <source>
        <dbReference type="Pfam" id="PF21981"/>
    </source>
</evidence>
<organism evidence="9 10">
    <name type="scientific">Shouchella clausii</name>
    <name type="common">Alkalihalobacillus clausii</name>
    <dbReference type="NCBI Taxonomy" id="79880"/>
    <lineage>
        <taxon>Bacteria</taxon>
        <taxon>Bacillati</taxon>
        <taxon>Bacillota</taxon>
        <taxon>Bacilli</taxon>
        <taxon>Bacillales</taxon>
        <taxon>Bacillaceae</taxon>
        <taxon>Shouchella</taxon>
    </lineage>
</organism>
<feature type="domain" description="RecX second three-helical" evidence="6">
    <location>
        <begin position="128"/>
        <end position="169"/>
    </location>
</feature>
<comment type="function">
    <text evidence="5">Modulates RecA activity.</text>
</comment>
<evidence type="ECO:0000259" key="8">
    <source>
        <dbReference type="Pfam" id="PF21982"/>
    </source>
</evidence>
<keyword evidence="4 5" id="KW-0963">Cytoplasm</keyword>
<dbReference type="HAMAP" id="MF_01114">
    <property type="entry name" value="RecX"/>
    <property type="match status" value="1"/>
</dbReference>
<dbReference type="InterPro" id="IPR003783">
    <property type="entry name" value="Regulatory_RecX"/>
</dbReference>
<dbReference type="InterPro" id="IPR053926">
    <property type="entry name" value="RecX_HTH_1st"/>
</dbReference>
<feature type="domain" description="RecX third three-helical" evidence="7">
    <location>
        <begin position="232"/>
        <end position="280"/>
    </location>
</feature>
<evidence type="ECO:0000256" key="2">
    <source>
        <dbReference type="ARBA" id="ARBA00009695"/>
    </source>
</evidence>
<dbReference type="PANTHER" id="PTHR33602">
    <property type="entry name" value="REGULATORY PROTEIN RECX FAMILY PROTEIN"/>
    <property type="match status" value="1"/>
</dbReference>
<dbReference type="InterPro" id="IPR053924">
    <property type="entry name" value="RecX_HTH_2nd"/>
</dbReference>
<dbReference type="Pfam" id="PF21981">
    <property type="entry name" value="RecX_HTH3"/>
    <property type="match status" value="1"/>
</dbReference>
<dbReference type="NCBIfam" id="NF010733">
    <property type="entry name" value="PRK14135.1"/>
    <property type="match status" value="1"/>
</dbReference>
<dbReference type="Proteomes" id="UP000216207">
    <property type="component" value="Unassembled WGS sequence"/>
</dbReference>
<dbReference type="Pfam" id="PF02631">
    <property type="entry name" value="RecX_HTH2"/>
    <property type="match status" value="1"/>
</dbReference>
<protein>
    <recommendedName>
        <fullName evidence="3 5">Regulatory protein RecX</fullName>
    </recommendedName>
</protein>
<comment type="similarity">
    <text evidence="2 5">Belongs to the RecX family.</text>
</comment>
<dbReference type="Pfam" id="PF21982">
    <property type="entry name" value="RecX_HTH1"/>
    <property type="match status" value="1"/>
</dbReference>
<proteinExistence type="inferred from homology"/>
<evidence type="ECO:0000256" key="1">
    <source>
        <dbReference type="ARBA" id="ARBA00004496"/>
    </source>
</evidence>
<dbReference type="InterPro" id="IPR053925">
    <property type="entry name" value="RecX_HTH_3rd"/>
</dbReference>
<evidence type="ECO:0000256" key="3">
    <source>
        <dbReference type="ARBA" id="ARBA00018111"/>
    </source>
</evidence>
<comment type="caution">
    <text evidence="9">The sequence shown here is derived from an EMBL/GenBank/DDBJ whole genome shotgun (WGS) entry which is preliminary data.</text>
</comment>
<evidence type="ECO:0000313" key="9">
    <source>
        <dbReference type="EMBL" id="PAE87468.1"/>
    </source>
</evidence>